<dbReference type="SUPFAM" id="SSF56176">
    <property type="entry name" value="FAD-binding/transporter-associated domain-like"/>
    <property type="match status" value="1"/>
</dbReference>
<reference evidence="8 9" key="1">
    <citation type="journal article" date="2016" name="Sci. Rep.">
        <title>Draft genome sequencing and secretome analysis of fungal phytopathogen Ascochyta rabiei provides insight into the necrotrophic effector repertoire.</title>
        <authorList>
            <person name="Verma S."/>
            <person name="Gazara R.K."/>
            <person name="Nizam S."/>
            <person name="Parween S."/>
            <person name="Chattopadhyay D."/>
            <person name="Verma P.K."/>
        </authorList>
    </citation>
    <scope>NUCLEOTIDE SEQUENCE [LARGE SCALE GENOMIC DNA]</scope>
    <source>
        <strain evidence="8 9">ArDII</strain>
    </source>
</reference>
<dbReference type="InterPro" id="IPR016166">
    <property type="entry name" value="FAD-bd_PCMH"/>
</dbReference>
<dbReference type="STRING" id="5454.A0A163KIY4"/>
<organism evidence="8 9">
    <name type="scientific">Didymella rabiei</name>
    <name type="common">Chickpea ascochyta blight fungus</name>
    <name type="synonym">Mycosphaerella rabiei</name>
    <dbReference type="NCBI Taxonomy" id="5454"/>
    <lineage>
        <taxon>Eukaryota</taxon>
        <taxon>Fungi</taxon>
        <taxon>Dikarya</taxon>
        <taxon>Ascomycota</taxon>
        <taxon>Pezizomycotina</taxon>
        <taxon>Dothideomycetes</taxon>
        <taxon>Pleosporomycetidae</taxon>
        <taxon>Pleosporales</taxon>
        <taxon>Pleosporineae</taxon>
        <taxon>Didymellaceae</taxon>
        <taxon>Ascochyta</taxon>
    </lineage>
</organism>
<gene>
    <name evidence="8" type="ORF">ST47_g1861</name>
</gene>
<dbReference type="EMBL" id="JYNV01000082">
    <property type="protein sequence ID" value="KZM27033.1"/>
    <property type="molecule type" value="Genomic_DNA"/>
</dbReference>
<evidence type="ECO:0000259" key="7">
    <source>
        <dbReference type="PROSITE" id="PS51387"/>
    </source>
</evidence>
<dbReference type="InterPro" id="IPR036318">
    <property type="entry name" value="FAD-bd_PCMH-like_sf"/>
</dbReference>
<evidence type="ECO:0000256" key="2">
    <source>
        <dbReference type="ARBA" id="ARBA00005466"/>
    </source>
</evidence>
<keyword evidence="3" id="KW-0285">Flavoprotein</keyword>
<evidence type="ECO:0000313" key="8">
    <source>
        <dbReference type="EMBL" id="KZM27033.1"/>
    </source>
</evidence>
<dbReference type="Pfam" id="PF08031">
    <property type="entry name" value="BBE"/>
    <property type="match status" value="1"/>
</dbReference>
<comment type="caution">
    <text evidence="8">The sequence shown here is derived from an EMBL/GenBank/DDBJ whole genome shotgun (WGS) entry which is preliminary data.</text>
</comment>
<dbReference type="PANTHER" id="PTHR42973:SF39">
    <property type="entry name" value="FAD-BINDING PCMH-TYPE DOMAIN-CONTAINING PROTEIN"/>
    <property type="match status" value="1"/>
</dbReference>
<name>A0A163KIY4_DIDRA</name>
<keyword evidence="6" id="KW-0732">Signal</keyword>
<protein>
    <submittedName>
        <fullName evidence="8">Flavin adenine dinucleotide binding</fullName>
    </submittedName>
</protein>
<dbReference type="Proteomes" id="UP000076837">
    <property type="component" value="Unassembled WGS sequence"/>
</dbReference>
<evidence type="ECO:0000313" key="9">
    <source>
        <dbReference type="Proteomes" id="UP000076837"/>
    </source>
</evidence>
<comment type="cofactor">
    <cofactor evidence="1">
        <name>FAD</name>
        <dbReference type="ChEBI" id="CHEBI:57692"/>
    </cofactor>
</comment>
<feature type="chain" id="PRO_5007843670" evidence="6">
    <location>
        <begin position="19"/>
        <end position="598"/>
    </location>
</feature>
<dbReference type="Gene3D" id="3.30.465.10">
    <property type="match status" value="1"/>
</dbReference>
<evidence type="ECO:0000256" key="4">
    <source>
        <dbReference type="ARBA" id="ARBA00022827"/>
    </source>
</evidence>
<keyword evidence="5" id="KW-0560">Oxidoreductase</keyword>
<evidence type="ECO:0000256" key="3">
    <source>
        <dbReference type="ARBA" id="ARBA00022630"/>
    </source>
</evidence>
<evidence type="ECO:0000256" key="5">
    <source>
        <dbReference type="ARBA" id="ARBA00023002"/>
    </source>
</evidence>
<dbReference type="PANTHER" id="PTHR42973">
    <property type="entry name" value="BINDING OXIDOREDUCTASE, PUTATIVE (AFU_ORTHOLOGUE AFUA_1G17690)-RELATED"/>
    <property type="match status" value="1"/>
</dbReference>
<dbReference type="AlphaFoldDB" id="A0A163KIY4"/>
<keyword evidence="4" id="KW-0274">FAD</keyword>
<dbReference type="PROSITE" id="PS51387">
    <property type="entry name" value="FAD_PCMH"/>
    <property type="match status" value="1"/>
</dbReference>
<comment type="similarity">
    <text evidence="2">Belongs to the oxygen-dependent FAD-linked oxidoreductase family.</text>
</comment>
<dbReference type="InterPro" id="IPR006094">
    <property type="entry name" value="Oxid_FAD_bind_N"/>
</dbReference>
<dbReference type="InterPro" id="IPR050416">
    <property type="entry name" value="FAD-linked_Oxidoreductase"/>
</dbReference>
<dbReference type="InterPro" id="IPR016169">
    <property type="entry name" value="FAD-bd_PCMH_sub2"/>
</dbReference>
<feature type="domain" description="FAD-binding PCMH-type" evidence="7">
    <location>
        <begin position="135"/>
        <end position="316"/>
    </location>
</feature>
<dbReference type="Pfam" id="PF01565">
    <property type="entry name" value="FAD_binding_4"/>
    <property type="match status" value="1"/>
</dbReference>
<evidence type="ECO:0000256" key="6">
    <source>
        <dbReference type="SAM" id="SignalP"/>
    </source>
</evidence>
<dbReference type="GO" id="GO:0071949">
    <property type="term" value="F:FAD binding"/>
    <property type="evidence" value="ECO:0007669"/>
    <property type="project" value="InterPro"/>
</dbReference>
<dbReference type="GO" id="GO:0016491">
    <property type="term" value="F:oxidoreductase activity"/>
    <property type="evidence" value="ECO:0007669"/>
    <property type="project" value="UniProtKB-KW"/>
</dbReference>
<proteinExistence type="inferred from homology"/>
<keyword evidence="9" id="KW-1185">Reference proteome</keyword>
<evidence type="ECO:0000256" key="1">
    <source>
        <dbReference type="ARBA" id="ARBA00001974"/>
    </source>
</evidence>
<sequence length="598" mass="65791">MAPSTIWLTAVLAASSSASPLLTRRDLDVLAEADLEGITSSVKSLFLQSSGAPKNETSRCKVYPGDAAWPSDEAWSQLNKLTDNRLLSRPTPLAAVCYPSHPDYDAEQCATYSATWTQSYTHMHDPIEMIHNCTRGGFPAYVVNATEPKHVQLAVNFARNSGVRLVVKNTGHDFLGKSGGKDALSIWTHYMKDIEYIEEYADGELGYSGPAFKAGTGVQAFEIYKAADEKGRVVVGGEGETVGVMGGYIQGGGHSPLTGLYGTGADNVLAFEVVTADGEFVVANSTSHTDLFWALRGGGGSTFGVATSVTVKAHPDLPVTASRFSFSSKQTGNETFWSAIRSYLDINIANADAGTYTYWMIIPSNGSFTFQFSPFFAPNKTLDEATALLQPWFNKLDSLNITYAPNITHFDTYYSAWRSSFPLESVQKANVATASRLFPRANFVTTEKRQELYENIRSSSEKGRVQVHFNMQAKSNSDNAVNSHWRPLVSFSMQSVRWPINSTAEEILQIRKEFQEVDMQKWRDISPGAGSYLAEADRLEPDFGPAFWGDKYPRLQALKSQLDPQDVFFATTGVGSERWRVESVDGLPNENGKLCRVE</sequence>
<accession>A0A163KIY4</accession>
<feature type="signal peptide" evidence="6">
    <location>
        <begin position="1"/>
        <end position="18"/>
    </location>
</feature>
<dbReference type="InterPro" id="IPR012951">
    <property type="entry name" value="BBE"/>
</dbReference>